<name>X1HPN8_9ZZZZ</name>
<feature type="non-terminal residue" evidence="2">
    <location>
        <position position="99"/>
    </location>
</feature>
<comment type="caution">
    <text evidence="2">The sequence shown here is derived from an EMBL/GenBank/DDBJ whole genome shotgun (WGS) entry which is preliminary data.</text>
</comment>
<sequence>MSKTKTSLKQREKDRIQTILKLSVTATLASLGIILSAVVIFFPNIEFISVSIFLIALLFGIEYGLLAAISIAVVYEFLVIPIYGSGGLLILFKLLCYIA</sequence>
<reference evidence="2" key="1">
    <citation type="journal article" date="2014" name="Front. Microbiol.">
        <title>High frequency of phylogenetically diverse reductive dehalogenase-homologous genes in deep subseafloor sedimentary metagenomes.</title>
        <authorList>
            <person name="Kawai M."/>
            <person name="Futagami T."/>
            <person name="Toyoda A."/>
            <person name="Takaki Y."/>
            <person name="Nishi S."/>
            <person name="Hori S."/>
            <person name="Arai W."/>
            <person name="Tsubouchi T."/>
            <person name="Morono Y."/>
            <person name="Uchiyama I."/>
            <person name="Ito T."/>
            <person name="Fujiyama A."/>
            <person name="Inagaki F."/>
            <person name="Takami H."/>
        </authorList>
    </citation>
    <scope>NUCLEOTIDE SEQUENCE</scope>
    <source>
        <strain evidence="2">Expedition CK06-06</strain>
    </source>
</reference>
<accession>X1HPN8</accession>
<dbReference type="Gene3D" id="1.10.1760.20">
    <property type="match status" value="1"/>
</dbReference>
<dbReference type="EMBL" id="BARU01025000">
    <property type="protein sequence ID" value="GAH55804.1"/>
    <property type="molecule type" value="Genomic_DNA"/>
</dbReference>
<feature type="transmembrane region" description="Helical" evidence="1">
    <location>
        <begin position="20"/>
        <end position="41"/>
    </location>
</feature>
<gene>
    <name evidence="2" type="ORF">S03H2_40334</name>
</gene>
<keyword evidence="1" id="KW-0472">Membrane</keyword>
<dbReference type="AlphaFoldDB" id="X1HPN8"/>
<evidence type="ECO:0000313" key="2">
    <source>
        <dbReference type="EMBL" id="GAH55804.1"/>
    </source>
</evidence>
<keyword evidence="1" id="KW-1133">Transmembrane helix</keyword>
<keyword evidence="1" id="KW-0812">Transmembrane</keyword>
<evidence type="ECO:0000256" key="1">
    <source>
        <dbReference type="SAM" id="Phobius"/>
    </source>
</evidence>
<protein>
    <submittedName>
        <fullName evidence="2">Uncharacterized protein</fullName>
    </submittedName>
</protein>
<organism evidence="2">
    <name type="scientific">marine sediment metagenome</name>
    <dbReference type="NCBI Taxonomy" id="412755"/>
    <lineage>
        <taxon>unclassified sequences</taxon>
        <taxon>metagenomes</taxon>
        <taxon>ecological metagenomes</taxon>
    </lineage>
</organism>
<proteinExistence type="predicted"/>
<feature type="transmembrane region" description="Helical" evidence="1">
    <location>
        <begin position="73"/>
        <end position="95"/>
    </location>
</feature>
<feature type="transmembrane region" description="Helical" evidence="1">
    <location>
        <begin position="47"/>
        <end position="66"/>
    </location>
</feature>